<feature type="transmembrane region" description="Helical" evidence="2">
    <location>
        <begin position="589"/>
        <end position="608"/>
    </location>
</feature>
<evidence type="ECO:0000259" key="3">
    <source>
        <dbReference type="Pfam" id="PF09822"/>
    </source>
</evidence>
<dbReference type="EMBL" id="PVLF01000005">
    <property type="protein sequence ID" value="PRH82786.1"/>
    <property type="molecule type" value="Genomic_DNA"/>
</dbReference>
<sequence>MKTTSRRSVPLLALALLAIAFVALVSLSSVALRGARVDLTEQGLYTLSEGTLGILAKVEDPVTLKLYYSEHATRDLQAFRGYATRVRELLEEIAARSDGKVSVQVIDPEPFSEAEDQAAALGLRSLRVPGTGDQLYFGLVASNSTDGESLMPFIQPDKEAFLEYDVAKLISSLGGAGRPVVGLVSGLPMGPRMDPSGAQDPGWVLDRQIRDLFELRRFQGMPASIASDVDLLMVVHPKDVPEQTLVAIDQFVMRGGRLLVFVDPDAEADQSALNPLDTLAVSPPQASSLGPLFQAWGIHFDPARVVLDERHALQVQPDPNGPPVRHLAVLGLGSESLNQDDVVTAGLGVLNFSTAGALGLSRESTLRMEPLVQSSLRAALADAAAVRDAVGDPELLREDFRPGNEALVLAARFTGELKSAFPGRGEGHLDASDGPVNLLVVADTDLLTDRLWVQVQAFLGQPVYDAFANNGDFVFNVVDNLVGNADLISVRTRQPSARPFTRVEDIRRGAEARYRSTEQRLQQQIDELEQQLGALQQTGADGQAQAVTPAQQAEILRFQEERLRMRKELRDVQHRLNADIESLGDRLKLLNILGMPALVVLVALLVSWRRWARRRAAEA</sequence>
<keyword evidence="2" id="KW-0472">Membrane</keyword>
<name>A0A2P6M9V6_9GAMM</name>
<keyword evidence="1" id="KW-0175">Coiled coil</keyword>
<evidence type="ECO:0000259" key="4">
    <source>
        <dbReference type="Pfam" id="PF23357"/>
    </source>
</evidence>
<dbReference type="OrthoDB" id="9777219at2"/>
<dbReference type="InterPro" id="IPR019196">
    <property type="entry name" value="ABC_transp_unknown"/>
</dbReference>
<keyword evidence="2" id="KW-0812">Transmembrane</keyword>
<dbReference type="Proteomes" id="UP000241736">
    <property type="component" value="Unassembled WGS sequence"/>
</dbReference>
<dbReference type="Pfam" id="PF23357">
    <property type="entry name" value="DUF7088"/>
    <property type="match status" value="1"/>
</dbReference>
<comment type="caution">
    <text evidence="5">The sequence shown here is derived from an EMBL/GenBank/DDBJ whole genome shotgun (WGS) entry which is preliminary data.</text>
</comment>
<keyword evidence="2" id="KW-1133">Transmembrane helix</keyword>
<evidence type="ECO:0000313" key="5">
    <source>
        <dbReference type="EMBL" id="PRH82786.1"/>
    </source>
</evidence>
<dbReference type="AlphaFoldDB" id="A0A2P6M9V6"/>
<accession>A0A2P6M9V6</accession>
<dbReference type="InterPro" id="IPR055396">
    <property type="entry name" value="DUF7088"/>
</dbReference>
<feature type="domain" description="DUF7088" evidence="4">
    <location>
        <begin position="41"/>
        <end position="141"/>
    </location>
</feature>
<dbReference type="RefSeq" id="WP_106990131.1">
    <property type="nucleotide sequence ID" value="NZ_KZ679087.1"/>
</dbReference>
<feature type="coiled-coil region" evidence="1">
    <location>
        <begin position="507"/>
        <end position="575"/>
    </location>
</feature>
<protein>
    <submittedName>
        <fullName evidence="5">Uncharacterized protein</fullName>
    </submittedName>
</protein>
<keyword evidence="6" id="KW-1185">Reference proteome</keyword>
<proteinExistence type="predicted"/>
<reference evidence="5 6" key="1">
    <citation type="submission" date="2018-03" db="EMBL/GenBank/DDBJ databases">
        <title>Arenimonas caeni sp. nov., isolated from activated sludge.</title>
        <authorList>
            <person name="Liu H."/>
        </authorList>
    </citation>
    <scope>NUCLEOTIDE SEQUENCE [LARGE SCALE GENOMIC DNA]</scope>
    <source>
        <strain evidence="6">z29</strain>
    </source>
</reference>
<feature type="domain" description="ABC-type uncharacterised transport system" evidence="3">
    <location>
        <begin position="178"/>
        <end position="476"/>
    </location>
</feature>
<evidence type="ECO:0000256" key="1">
    <source>
        <dbReference type="SAM" id="Coils"/>
    </source>
</evidence>
<dbReference type="Pfam" id="PF09822">
    <property type="entry name" value="ABC_transp_aux"/>
    <property type="match status" value="1"/>
</dbReference>
<organism evidence="5 6">
    <name type="scientific">Arenimonas caeni</name>
    <dbReference type="NCBI Taxonomy" id="2058085"/>
    <lineage>
        <taxon>Bacteria</taxon>
        <taxon>Pseudomonadati</taxon>
        <taxon>Pseudomonadota</taxon>
        <taxon>Gammaproteobacteria</taxon>
        <taxon>Lysobacterales</taxon>
        <taxon>Lysobacteraceae</taxon>
        <taxon>Arenimonas</taxon>
    </lineage>
</organism>
<evidence type="ECO:0000313" key="6">
    <source>
        <dbReference type="Proteomes" id="UP000241736"/>
    </source>
</evidence>
<gene>
    <name evidence="5" type="ORF">C6N40_06145</name>
</gene>
<evidence type="ECO:0000256" key="2">
    <source>
        <dbReference type="SAM" id="Phobius"/>
    </source>
</evidence>